<dbReference type="Proteomes" id="UP001171111">
    <property type="component" value="Unassembled WGS sequence"/>
</dbReference>
<evidence type="ECO:0000313" key="3">
    <source>
        <dbReference type="Proteomes" id="UP001171111"/>
    </source>
</evidence>
<protein>
    <submittedName>
        <fullName evidence="2">HNH endonuclease</fullName>
    </submittedName>
</protein>
<proteinExistence type="predicted"/>
<organism evidence="2 3">
    <name type="scientific">Campylobacter magnus</name>
    <dbReference type="NCBI Taxonomy" id="3026462"/>
    <lineage>
        <taxon>Bacteria</taxon>
        <taxon>Pseudomonadati</taxon>
        <taxon>Campylobacterota</taxon>
        <taxon>Epsilonproteobacteria</taxon>
        <taxon>Campylobacterales</taxon>
        <taxon>Campylobacteraceae</taxon>
        <taxon>Campylobacter</taxon>
    </lineage>
</organism>
<dbReference type="RefSeq" id="WP_302244389.1">
    <property type="nucleotide sequence ID" value="NZ_JAULJQ010000006.1"/>
</dbReference>
<keyword evidence="2" id="KW-0255">Endonuclease</keyword>
<reference evidence="2 3" key="1">
    <citation type="submission" date="2023-06" db="EMBL/GenBank/DDBJ databases">
        <title>Campylobacter magnum sp. nov., isolated from cecal contents of domestic pigs (Sus scrofa domesticus).</title>
        <authorList>
            <person name="Papic B."/>
            <person name="Gruntar I."/>
        </authorList>
    </citation>
    <scope>NUCLEOTIDE SEQUENCE [LARGE SCALE GENOMIC DNA]</scope>
    <source>
        <strain evidence="3">34484-21</strain>
    </source>
</reference>
<dbReference type="GO" id="GO:0004519">
    <property type="term" value="F:endonuclease activity"/>
    <property type="evidence" value="ECO:0007669"/>
    <property type="project" value="UniProtKB-KW"/>
</dbReference>
<keyword evidence="2" id="KW-0540">Nuclease</keyword>
<name>A0ABT8T7C6_9BACT</name>
<keyword evidence="3" id="KW-1185">Reference proteome</keyword>
<keyword evidence="2" id="KW-0378">Hydrolase</keyword>
<comment type="caution">
    <text evidence="2">The sequence shown here is derived from an EMBL/GenBank/DDBJ whole genome shotgun (WGS) entry which is preliminary data.</text>
</comment>
<gene>
    <name evidence="2" type="ORF">Q2362_05475</name>
</gene>
<dbReference type="InterPro" id="IPR029471">
    <property type="entry name" value="HNH_5"/>
</dbReference>
<sequence>MKKCYFCGVVLSENNQAVEHVIPNSFGGRLKSKDILCKECNSILGTTVDAKLYSDFKFFDILMNIKKDRETKNNFVKANINDTEIKLSKGLRYHSAPNISVETEGSGIKIKGVMIASADNKEAQDILYKNFFNKIKKHGFNGSIDDMKNSMVERIVPSDKWIELDRIFNLDAIVLGYLKVAIGFCSYHGKLDLIDEKILDTFRKAAKDKNSSEDINLILDNTSFIEQKYFYDGRLCNRLSLVGDKDNHKLYAVVGICDIFHFAIVLNDNYSSDNFEEKYIYDVINQKEIDFNMPSYNDIASCRKNNKSLFDVVKENSENNIKYIMSFFCVFDLCFFTDLALKYILHAVLSYDEKMDSASFEKKFIDDFCALRVSNEQLRFLSDEEFGKLAKMSYEFYSSNFDYFLVCLRKVYEGFKVQNSSFHNFLIDDNLFDEEIVSFVKRTIKNSKKDKLDELLKKIKS</sequence>
<evidence type="ECO:0000259" key="1">
    <source>
        <dbReference type="Pfam" id="PF14279"/>
    </source>
</evidence>
<feature type="domain" description="HNH endonuclease 5" evidence="1">
    <location>
        <begin position="4"/>
        <end position="56"/>
    </location>
</feature>
<dbReference type="Pfam" id="PF14279">
    <property type="entry name" value="HNH_5"/>
    <property type="match status" value="1"/>
</dbReference>
<accession>A0ABT8T7C6</accession>
<evidence type="ECO:0000313" key="2">
    <source>
        <dbReference type="EMBL" id="MDO2409547.1"/>
    </source>
</evidence>
<dbReference type="EMBL" id="JAULJQ010000006">
    <property type="protein sequence ID" value="MDO2409547.1"/>
    <property type="molecule type" value="Genomic_DNA"/>
</dbReference>